<proteinExistence type="predicted"/>
<dbReference type="InterPro" id="IPR010994">
    <property type="entry name" value="RuvA_2-like"/>
</dbReference>
<evidence type="ECO:0000313" key="1">
    <source>
        <dbReference type="EMBL" id="HDI83621.1"/>
    </source>
</evidence>
<sequence>MVKPLLLLLCTVYPDAVIPEDADEEFLYRINYYLEHPVDINTAGMNELLDVPFMSMEVAREIIKLRREEPFTSVDQLLLIDEVTPLMFIRLKPFFRVRRKKGPPPSGYTYLVKGIYPFPDTAYDWSPEKLYLRVNLRKNIDAGLVIEKDYYERNYFDYFSGYVSFRGFLFGNFDISEGLGLVFGRPGYFYRPAGFPETRRGILPHLSTFESGYFSGIVFQNYFFTPFVSYSYLDATVNDSTFNHYTSGYHRTGTEMDKKNAVRETFVGAILRYSGFTLAGGVPVYTPVGLTTNSYLPVVSISLSRQIGGYTGIMEIGYSNGYTGGILIKTPIGLQVLYRYFADDFKGLRTSPLTPEEGLYIYMERKVLEVKASGFIDFVRSDSGEYVFEGNIMGVWPVLKGTRLIIRWDGSRTRSGLRGEIVFRRRNKFIKLRLQGVSSGNERGYGGYITAGVRGDLSVEFRYCIFTTPSFNSAIYFYENNLPGEYSIIPLYGDGYRFYILLREKNTGVYLRTGVTLKDGIQAKIGIAISK</sequence>
<gene>
    <name evidence="1" type="ORF">ENF18_07520</name>
</gene>
<dbReference type="Proteomes" id="UP000885847">
    <property type="component" value="Unassembled WGS sequence"/>
</dbReference>
<dbReference type="AlphaFoldDB" id="A0A7C0ZFB8"/>
<dbReference type="Gene3D" id="1.10.150.320">
    <property type="entry name" value="Photosystem II 12 kDa extrinsic protein"/>
    <property type="match status" value="1"/>
</dbReference>
<dbReference type="Pfam" id="PF12836">
    <property type="entry name" value="HHH_3"/>
    <property type="match status" value="1"/>
</dbReference>
<accession>A0A7C0ZFB8</accession>
<dbReference type="SUPFAM" id="SSF47781">
    <property type="entry name" value="RuvA domain 2-like"/>
    <property type="match status" value="1"/>
</dbReference>
<comment type="caution">
    <text evidence="1">The sequence shown here is derived from an EMBL/GenBank/DDBJ whole genome shotgun (WGS) entry which is preliminary data.</text>
</comment>
<reference evidence="1" key="1">
    <citation type="journal article" date="2020" name="mSystems">
        <title>Genome- and Community-Level Interaction Insights into Carbon Utilization and Element Cycling Functions of Hydrothermarchaeota in Hydrothermal Sediment.</title>
        <authorList>
            <person name="Zhou Z."/>
            <person name="Liu Y."/>
            <person name="Xu W."/>
            <person name="Pan J."/>
            <person name="Luo Z.H."/>
            <person name="Li M."/>
        </authorList>
    </citation>
    <scope>NUCLEOTIDE SEQUENCE [LARGE SCALE GENOMIC DNA]</scope>
    <source>
        <strain evidence="1">HyVt-102</strain>
    </source>
</reference>
<protein>
    <submittedName>
        <fullName evidence="1">Helix-hairpin-helix domain-containing protein</fullName>
    </submittedName>
</protein>
<name>A0A7C0ZFB8_UNCW3</name>
<organism evidence="1">
    <name type="scientific">candidate division WOR-3 bacterium</name>
    <dbReference type="NCBI Taxonomy" id="2052148"/>
    <lineage>
        <taxon>Bacteria</taxon>
        <taxon>Bacteria division WOR-3</taxon>
    </lineage>
</organism>
<dbReference type="EMBL" id="DQWE01000355">
    <property type="protein sequence ID" value="HDI83621.1"/>
    <property type="molecule type" value="Genomic_DNA"/>
</dbReference>